<evidence type="ECO:0000313" key="3">
    <source>
        <dbReference type="Proteomes" id="UP000314294"/>
    </source>
</evidence>
<comment type="caution">
    <text evidence="2">The sequence shown here is derived from an EMBL/GenBank/DDBJ whole genome shotgun (WGS) entry which is preliminary data.</text>
</comment>
<organism evidence="2 3">
    <name type="scientific">Liparis tanakae</name>
    <name type="common">Tanaka's snailfish</name>
    <dbReference type="NCBI Taxonomy" id="230148"/>
    <lineage>
        <taxon>Eukaryota</taxon>
        <taxon>Metazoa</taxon>
        <taxon>Chordata</taxon>
        <taxon>Craniata</taxon>
        <taxon>Vertebrata</taxon>
        <taxon>Euteleostomi</taxon>
        <taxon>Actinopterygii</taxon>
        <taxon>Neopterygii</taxon>
        <taxon>Teleostei</taxon>
        <taxon>Neoteleostei</taxon>
        <taxon>Acanthomorphata</taxon>
        <taxon>Eupercaria</taxon>
        <taxon>Perciformes</taxon>
        <taxon>Cottioidei</taxon>
        <taxon>Cottales</taxon>
        <taxon>Liparidae</taxon>
        <taxon>Liparis</taxon>
    </lineage>
</organism>
<accession>A0A4Z2HHA7</accession>
<evidence type="ECO:0000256" key="1">
    <source>
        <dbReference type="SAM" id="MobiDB-lite"/>
    </source>
</evidence>
<protein>
    <submittedName>
        <fullName evidence="2">Uncharacterized protein</fullName>
    </submittedName>
</protein>
<name>A0A4Z2HHA7_9TELE</name>
<dbReference type="EMBL" id="SRLO01000240">
    <property type="protein sequence ID" value="TNN65146.1"/>
    <property type="molecule type" value="Genomic_DNA"/>
</dbReference>
<evidence type="ECO:0000313" key="2">
    <source>
        <dbReference type="EMBL" id="TNN65146.1"/>
    </source>
</evidence>
<reference evidence="2 3" key="1">
    <citation type="submission" date="2019-03" db="EMBL/GenBank/DDBJ databases">
        <title>First draft genome of Liparis tanakae, snailfish: a comprehensive survey of snailfish specific genes.</title>
        <authorList>
            <person name="Kim W."/>
            <person name="Song I."/>
            <person name="Jeong J.-H."/>
            <person name="Kim D."/>
            <person name="Kim S."/>
            <person name="Ryu S."/>
            <person name="Song J.Y."/>
            <person name="Lee S.K."/>
        </authorList>
    </citation>
    <scope>NUCLEOTIDE SEQUENCE [LARGE SCALE GENOMIC DNA]</scope>
    <source>
        <tissue evidence="2">Muscle</tissue>
    </source>
</reference>
<gene>
    <name evidence="2" type="ORF">EYF80_024655</name>
</gene>
<sequence length="219" mass="24594">MVFKLQLELLFTEALIDHHMTQPYSPDYSLDGLWTYRDSGGLCTARASEERAPAHEAPPPIVPSIHRTPAISNRTLPTLRSAVVPRSGGCDAGEREDSVPPPSERSVRGWTPVETARRRPRGQKLYVNGLHLGAKWLQEPVTMRVLLSVLYPVLSLTIFGLYPSLSKVSQKDYKVQKGLGRESGFRVDEQNQEQDRTTGKGHGTRDDHRQQSDRRQGKD</sequence>
<proteinExistence type="predicted"/>
<feature type="region of interest" description="Disordered" evidence="1">
    <location>
        <begin position="178"/>
        <end position="219"/>
    </location>
</feature>
<dbReference type="Proteomes" id="UP000314294">
    <property type="component" value="Unassembled WGS sequence"/>
</dbReference>
<dbReference type="AlphaFoldDB" id="A0A4Z2HHA7"/>
<feature type="region of interest" description="Disordered" evidence="1">
    <location>
        <begin position="84"/>
        <end position="110"/>
    </location>
</feature>
<keyword evidence="3" id="KW-1185">Reference proteome</keyword>